<dbReference type="Gene3D" id="2.180.10.10">
    <property type="entry name" value="RHS repeat-associated core"/>
    <property type="match status" value="1"/>
</dbReference>
<protein>
    <recommendedName>
        <fullName evidence="3">RHS repeat-associated core domain-containing protein</fullName>
    </recommendedName>
</protein>
<comment type="caution">
    <text evidence="1">The sequence shown here is derived from an EMBL/GenBank/DDBJ whole genome shotgun (WGS) entry which is preliminary data.</text>
</comment>
<evidence type="ECO:0008006" key="3">
    <source>
        <dbReference type="Google" id="ProtNLM"/>
    </source>
</evidence>
<proteinExistence type="predicted"/>
<name>A0A1Y5F902_9BACT</name>
<reference evidence="2" key="1">
    <citation type="journal article" date="2017" name="Proc. Natl. Acad. Sci. U.S.A.">
        <title>Simulation of Deepwater Horizon oil plume reveals substrate specialization within a complex community of hydrocarbon-degraders.</title>
        <authorList>
            <person name="Hu P."/>
            <person name="Dubinsky E.A."/>
            <person name="Probst A.J."/>
            <person name="Wang J."/>
            <person name="Sieber C.M.K."/>
            <person name="Tom L.M."/>
            <person name="Gardinali P."/>
            <person name="Banfield J.F."/>
            <person name="Atlas R.M."/>
            <person name="Andersen G.L."/>
        </authorList>
    </citation>
    <scope>NUCLEOTIDE SEQUENCE [LARGE SCALE GENOMIC DNA]</scope>
</reference>
<dbReference type="AlphaFoldDB" id="A0A1Y5F902"/>
<dbReference type="InterPro" id="IPR022385">
    <property type="entry name" value="Rhs_assc_core"/>
</dbReference>
<dbReference type="NCBIfam" id="TIGR03696">
    <property type="entry name" value="Rhs_assc_core"/>
    <property type="match status" value="1"/>
</dbReference>
<accession>A0A1Y5F902</accession>
<evidence type="ECO:0000313" key="1">
    <source>
        <dbReference type="EMBL" id="OUR97368.1"/>
    </source>
</evidence>
<evidence type="ECO:0000313" key="2">
    <source>
        <dbReference type="Proteomes" id="UP000196531"/>
    </source>
</evidence>
<dbReference type="Proteomes" id="UP000196531">
    <property type="component" value="Unassembled WGS sequence"/>
</dbReference>
<organism evidence="1 2">
    <name type="scientific">Halobacteriovorax marinus</name>
    <dbReference type="NCBI Taxonomy" id="97084"/>
    <lineage>
        <taxon>Bacteria</taxon>
        <taxon>Pseudomonadati</taxon>
        <taxon>Bdellovibrionota</taxon>
        <taxon>Bacteriovoracia</taxon>
        <taxon>Bacteriovoracales</taxon>
        <taxon>Halobacteriovoraceae</taxon>
        <taxon>Halobacteriovorax</taxon>
    </lineage>
</organism>
<sequence length="115" mass="12801">MSKDPIQFGGGDTNLYRYVLNDPVNFVDPEGKKKSIIDKIKGLFDFGDFLKGVREKSICRINSTFCEKSKDDSDIFPVDEDETETLDIKFGSDLFNVGEGLFGSLLNDAEGNSCE</sequence>
<dbReference type="EMBL" id="MAAO01000006">
    <property type="protein sequence ID" value="OUR97368.1"/>
    <property type="molecule type" value="Genomic_DNA"/>
</dbReference>
<gene>
    <name evidence="1" type="ORF">A9Q84_13670</name>
</gene>